<dbReference type="AlphaFoldDB" id="A0A242A687"/>
<proteinExistence type="predicted"/>
<dbReference type="Proteomes" id="UP000195043">
    <property type="component" value="Unassembled WGS sequence"/>
</dbReference>
<dbReference type="InterPro" id="IPR023204">
    <property type="entry name" value="SP1917_dom_sf"/>
</dbReference>
<reference evidence="1 2" key="1">
    <citation type="submission" date="2017-05" db="EMBL/GenBank/DDBJ databases">
        <title>The Genome Sequence of Enterococcus sp. 8G7_MSG3316.</title>
        <authorList>
            <consortium name="The Broad Institute Genomics Platform"/>
            <consortium name="The Broad Institute Genomic Center for Infectious Diseases"/>
            <person name="Earl A."/>
            <person name="Manson A."/>
            <person name="Schwartman J."/>
            <person name="Gilmore M."/>
            <person name="Abouelleil A."/>
            <person name="Cao P."/>
            <person name="Chapman S."/>
            <person name="Cusick C."/>
            <person name="Shea T."/>
            <person name="Young S."/>
            <person name="Neafsey D."/>
            <person name="Nusbaum C."/>
            <person name="Birren B."/>
        </authorList>
    </citation>
    <scope>NUCLEOTIDE SEQUENCE [LARGE SCALE GENOMIC DNA]</scope>
    <source>
        <strain evidence="1 2">8G7_MSG3316</strain>
    </source>
</reference>
<accession>A0A242A687</accession>
<evidence type="ECO:0008006" key="3">
    <source>
        <dbReference type="Google" id="ProtNLM"/>
    </source>
</evidence>
<name>A0A242A687_9ENTE</name>
<evidence type="ECO:0000313" key="2">
    <source>
        <dbReference type="Proteomes" id="UP000195043"/>
    </source>
</evidence>
<dbReference type="PIRSF" id="PIRSF033199">
    <property type="entry name" value="UCP033199"/>
    <property type="match status" value="1"/>
</dbReference>
<comment type="caution">
    <text evidence="1">The sequence shown here is derived from an EMBL/GenBank/DDBJ whole genome shotgun (WGS) entry which is preliminary data.</text>
</comment>
<dbReference type="Pfam" id="PF09966">
    <property type="entry name" value="DUF2200"/>
    <property type="match status" value="1"/>
</dbReference>
<dbReference type="InterPro" id="IPR014580">
    <property type="entry name" value="UCP033199"/>
</dbReference>
<organism evidence="1 2">
    <name type="scientific">Candidatus Enterococcus testudinis</name>
    <dbReference type="NCBI Taxonomy" id="1834191"/>
    <lineage>
        <taxon>Bacteria</taxon>
        <taxon>Bacillati</taxon>
        <taxon>Bacillota</taxon>
        <taxon>Bacilli</taxon>
        <taxon>Lactobacillales</taxon>
        <taxon>Enterococcaceae</taxon>
        <taxon>Enterococcus</taxon>
    </lineage>
</organism>
<dbReference type="OrthoDB" id="3192540at2"/>
<protein>
    <recommendedName>
        <fullName evidence="3">DUF2200 domain-containing protein</fullName>
    </recommendedName>
</protein>
<dbReference type="STRING" id="1834191.A5886_001506"/>
<sequence>MARQQITEISFAKVYPLYIAKAERKQRTKAEVDAIIYWLTGYDEAGIEKQVANAVSMAAFFAQAPELNPDRKMITGVICGIRVEEIQEPMVQEIRYLDKLIDELAKGKTMEKILR</sequence>
<dbReference type="Gene3D" id="1.10.8.290">
    <property type="entry name" value="uncharacterized protein sp1917 domain"/>
    <property type="match status" value="1"/>
</dbReference>
<dbReference type="RefSeq" id="WP_086274383.1">
    <property type="nucleotide sequence ID" value="NZ_NGKU01000001.1"/>
</dbReference>
<keyword evidence="2" id="KW-1185">Reference proteome</keyword>
<evidence type="ECO:0000313" key="1">
    <source>
        <dbReference type="EMBL" id="OTN76429.1"/>
    </source>
</evidence>
<gene>
    <name evidence="1" type="ORF">A5886_001506</name>
</gene>
<dbReference type="EMBL" id="NGKU01000001">
    <property type="protein sequence ID" value="OTN76429.1"/>
    <property type="molecule type" value="Genomic_DNA"/>
</dbReference>